<dbReference type="Proteomes" id="UP001470230">
    <property type="component" value="Unassembled WGS sequence"/>
</dbReference>
<accession>A0ABR2IJ95</accession>
<gene>
    <name evidence="2" type="ORF">M9Y10_011378</name>
</gene>
<feature type="region of interest" description="Disordered" evidence="1">
    <location>
        <begin position="273"/>
        <end position="536"/>
    </location>
</feature>
<feature type="compositionally biased region" description="Basic and acidic residues" evidence="1">
    <location>
        <begin position="359"/>
        <end position="392"/>
    </location>
</feature>
<keyword evidence="3" id="KW-1185">Reference proteome</keyword>
<organism evidence="2 3">
    <name type="scientific">Tritrichomonas musculus</name>
    <dbReference type="NCBI Taxonomy" id="1915356"/>
    <lineage>
        <taxon>Eukaryota</taxon>
        <taxon>Metamonada</taxon>
        <taxon>Parabasalia</taxon>
        <taxon>Tritrichomonadida</taxon>
        <taxon>Tritrichomonadidae</taxon>
        <taxon>Tritrichomonas</taxon>
    </lineage>
</organism>
<reference evidence="2 3" key="1">
    <citation type="submission" date="2024-04" db="EMBL/GenBank/DDBJ databases">
        <title>Tritrichomonas musculus Genome.</title>
        <authorList>
            <person name="Alves-Ferreira E."/>
            <person name="Grigg M."/>
            <person name="Lorenzi H."/>
            <person name="Galac M."/>
        </authorList>
    </citation>
    <scope>NUCLEOTIDE SEQUENCE [LARGE SCALE GENOMIC DNA]</scope>
    <source>
        <strain evidence="2 3">EAF2021</strain>
    </source>
</reference>
<comment type="caution">
    <text evidence="2">The sequence shown here is derived from an EMBL/GenBank/DDBJ whole genome shotgun (WGS) entry which is preliminary data.</text>
</comment>
<evidence type="ECO:0008006" key="4">
    <source>
        <dbReference type="Google" id="ProtNLM"/>
    </source>
</evidence>
<sequence>MNRNKIIYHNTIPPIKADCLLPKFKIPNFSLKFSTDSTLNKPSHEFRTDALLGMNIQLCDLSVYDDCTPDTESFDEHDFMYYRELAERTQKDMLVVPVKTLIPRSHLHIDAKNQRERNQEKSQKNYYRKSKKFYKSINDPEIEEQLQNAFNGNIPQGEVNLIHQAPPLCSMIYRQIVKPLNKESLILLSTGKNYLKVHDPPSEEDQPNIATKAFSVTEKDTESNIEKAYLYVDENGEYNLGVIRKNLILRAVPKKDMMRERLTATPVIFQNTQIVKRAHQSHSETEDIDNKDNKPPKRSSSASSFNSRSGSASGSARNSNSSSRSSSSRSNSGSGSGSNSDSASGSDEETIKARHRIRAKDAIDEGNSKEDKDDKNNSSHSSDNEKKVERSPSPRLKSRSNSGSNSDAESRKKSRSSSRSNSDTESRKKSGSSSRSNSDIESRKKSRSNSGSNSDAESRKKSRSSSRSNSDSESRKKSSSRSNSASGNSSSRPASDNEDRRKSSQSNSNSNSKSSSRHSSRSSSRAHSSNSDDHKD</sequence>
<feature type="compositionally biased region" description="Basic and acidic residues" evidence="1">
    <location>
        <begin position="281"/>
        <end position="295"/>
    </location>
</feature>
<feature type="compositionally biased region" description="Low complexity" evidence="1">
    <location>
        <begin position="480"/>
        <end position="494"/>
    </location>
</feature>
<feature type="compositionally biased region" description="Low complexity" evidence="1">
    <location>
        <begin position="298"/>
        <end position="345"/>
    </location>
</feature>
<evidence type="ECO:0000313" key="3">
    <source>
        <dbReference type="Proteomes" id="UP001470230"/>
    </source>
</evidence>
<protein>
    <recommendedName>
        <fullName evidence="4">RNA polymerase II-associated factor 1 homolog</fullName>
    </recommendedName>
</protein>
<feature type="compositionally biased region" description="Low complexity" evidence="1">
    <location>
        <begin position="504"/>
        <end position="514"/>
    </location>
</feature>
<name>A0ABR2IJ95_9EUKA</name>
<evidence type="ECO:0000313" key="2">
    <source>
        <dbReference type="EMBL" id="KAK8863688.1"/>
    </source>
</evidence>
<evidence type="ECO:0000256" key="1">
    <source>
        <dbReference type="SAM" id="MobiDB-lite"/>
    </source>
</evidence>
<proteinExistence type="predicted"/>
<dbReference type="EMBL" id="JAPFFF010000017">
    <property type="protein sequence ID" value="KAK8863688.1"/>
    <property type="molecule type" value="Genomic_DNA"/>
</dbReference>